<dbReference type="AlphaFoldDB" id="A0A174LRW6"/>
<evidence type="ECO:0000313" key="2">
    <source>
        <dbReference type="Proteomes" id="UP000095712"/>
    </source>
</evidence>
<dbReference type="EMBL" id="CZAW01000008">
    <property type="protein sequence ID" value="CUP24515.1"/>
    <property type="molecule type" value="Genomic_DNA"/>
</dbReference>
<dbReference type="Proteomes" id="UP000095712">
    <property type="component" value="Unassembled WGS sequence"/>
</dbReference>
<accession>A0A174LRW6</accession>
<organism evidence="1 2">
    <name type="scientific">Blautia wexlerae</name>
    <dbReference type="NCBI Taxonomy" id="418240"/>
    <lineage>
        <taxon>Bacteria</taxon>
        <taxon>Bacillati</taxon>
        <taxon>Bacillota</taxon>
        <taxon>Clostridia</taxon>
        <taxon>Lachnospirales</taxon>
        <taxon>Lachnospiraceae</taxon>
        <taxon>Blautia</taxon>
    </lineage>
</organism>
<protein>
    <submittedName>
        <fullName evidence="1">Uncharacterized protein</fullName>
    </submittedName>
</protein>
<proteinExistence type="predicted"/>
<gene>
    <name evidence="1" type="ORF">ERS852523_01000</name>
</gene>
<sequence>MFDIEKARKKGLDERTIAILEKMNMNSIREKSCDGHVFERSETDRPGRYICKKCGCSEDATWISGYNRGIEHTKADAEKYKLALFAVVRNSKVLPKGLILGKSATEINKMSRETMDEVLKSLDFEKIRGWYDGEEVKSE</sequence>
<evidence type="ECO:0000313" key="1">
    <source>
        <dbReference type="EMBL" id="CUP24515.1"/>
    </source>
</evidence>
<reference evidence="1 2" key="1">
    <citation type="submission" date="2015-09" db="EMBL/GenBank/DDBJ databases">
        <authorList>
            <consortium name="Pathogen Informatics"/>
        </authorList>
    </citation>
    <scope>NUCLEOTIDE SEQUENCE [LARGE SCALE GENOMIC DNA]</scope>
    <source>
        <strain evidence="1 2">2789STDY5834911</strain>
    </source>
</reference>
<dbReference type="RefSeq" id="WP_070099977.1">
    <property type="nucleotide sequence ID" value="NZ_CZAW01000008.1"/>
</dbReference>
<name>A0A174LRW6_9FIRM</name>